<dbReference type="InterPro" id="IPR002909">
    <property type="entry name" value="IPT_dom"/>
</dbReference>
<dbReference type="Gene3D" id="2.60.40.10">
    <property type="entry name" value="Immunoglobulins"/>
    <property type="match status" value="5"/>
</dbReference>
<reference evidence="2" key="1">
    <citation type="submission" date="2022-03" db="EMBL/GenBank/DDBJ databases">
        <authorList>
            <person name="Woo C.Y."/>
        </authorList>
    </citation>
    <scope>NUCLEOTIDE SEQUENCE</scope>
    <source>
        <strain evidence="2">CYS-01</strain>
    </source>
</reference>
<dbReference type="EMBL" id="JALGBH010000002">
    <property type="protein sequence ID" value="MCJ0742704.1"/>
    <property type="molecule type" value="Genomic_DNA"/>
</dbReference>
<dbReference type="PROSITE" id="PS51257">
    <property type="entry name" value="PROKAR_LIPOPROTEIN"/>
    <property type="match status" value="1"/>
</dbReference>
<keyword evidence="3" id="KW-1185">Reference proteome</keyword>
<feature type="domain" description="IPT/TIG" evidence="1">
    <location>
        <begin position="470"/>
        <end position="550"/>
    </location>
</feature>
<dbReference type="Pfam" id="PF01833">
    <property type="entry name" value="TIG"/>
    <property type="match status" value="3"/>
</dbReference>
<dbReference type="Proteomes" id="UP001165460">
    <property type="component" value="Unassembled WGS sequence"/>
</dbReference>
<dbReference type="RefSeq" id="WP_243361410.1">
    <property type="nucleotide sequence ID" value="NZ_JALGBH010000002.1"/>
</dbReference>
<feature type="domain" description="IPT/TIG" evidence="1">
    <location>
        <begin position="299"/>
        <end position="374"/>
    </location>
</feature>
<dbReference type="SUPFAM" id="SSF81296">
    <property type="entry name" value="E set domains"/>
    <property type="match status" value="5"/>
</dbReference>
<gene>
    <name evidence="2" type="ORF">MMF97_08275</name>
</gene>
<evidence type="ECO:0000259" key="1">
    <source>
        <dbReference type="Pfam" id="PF01833"/>
    </source>
</evidence>
<accession>A0ABS9ZWK9</accession>
<dbReference type="InterPro" id="IPR013783">
    <property type="entry name" value="Ig-like_fold"/>
</dbReference>
<sequence>MKKLTLFSFLCIFALVITGCKKEKFAPPEIQTLSVTANSPNSISFRGNILATGNQKIKDYGFIYSTASYQVDENNGTKVSLGNSPSKGEFSKTIDYVNSPYSNTILVRAYITDENGTVFGSALSAALPRPSSSAITPSSGKAGDLVKFSGKFYNPSVANVIVNFGNIRAKVITASDSEIMVEVPTGITAAHGQSVTVNMFVSGAAVNTSMYFTILANIKDYAPKSGIVGSSITLTGDNLPNSSSYSGNIPVYFDNVQTSTNYYSSTVMVPFAVSEKSTVSVVINGTKITLPGEFTVIAPQINSVNPQSALPGQTITISGVNYPTMSDGGSGRPMIKFGNGEYQSVYLQNTNVYALNIPASTAEGEYAIYLRVGPHEVQAPQKVKVTAYTVTGFSPVLGGPGREVNLSGSFIAGNSYYVNFGTVSSYGTATSASNLRVTVPTGINAGKVKISVDVPNQKIVAPGEFEITGPTFTSFSPVSGVAGTLITIKGANFYPGTYNTYVRFGTINVTPVSVTDNTIVVAVPSNVTPGAMKLSVVTGGQTVMHTDNFTITN</sequence>
<name>A0ABS9ZWK9_9SPHI</name>
<comment type="caution">
    <text evidence="2">The sequence shown here is derived from an EMBL/GenBank/DDBJ whole genome shotgun (WGS) entry which is preliminary data.</text>
</comment>
<organism evidence="2 3">
    <name type="scientific">Pedobacter montanisoli</name>
    <dbReference type="NCBI Taxonomy" id="2923277"/>
    <lineage>
        <taxon>Bacteria</taxon>
        <taxon>Pseudomonadati</taxon>
        <taxon>Bacteroidota</taxon>
        <taxon>Sphingobacteriia</taxon>
        <taxon>Sphingobacteriales</taxon>
        <taxon>Sphingobacteriaceae</taxon>
        <taxon>Pedobacter</taxon>
    </lineage>
</organism>
<evidence type="ECO:0000313" key="3">
    <source>
        <dbReference type="Proteomes" id="UP001165460"/>
    </source>
</evidence>
<protein>
    <submittedName>
        <fullName evidence="2">IPT/TIG domain-containing protein</fullName>
    </submittedName>
</protein>
<dbReference type="InterPro" id="IPR014756">
    <property type="entry name" value="Ig_E-set"/>
</dbReference>
<dbReference type="CDD" id="cd00603">
    <property type="entry name" value="IPT_PCSR"/>
    <property type="match status" value="1"/>
</dbReference>
<feature type="domain" description="IPT/TIG" evidence="1">
    <location>
        <begin position="130"/>
        <end position="212"/>
    </location>
</feature>
<proteinExistence type="predicted"/>
<evidence type="ECO:0000313" key="2">
    <source>
        <dbReference type="EMBL" id="MCJ0742704.1"/>
    </source>
</evidence>